<evidence type="ECO:0000313" key="1">
    <source>
        <dbReference type="EMBL" id="CAG9314541.1"/>
    </source>
</evidence>
<reference evidence="1" key="1">
    <citation type="submission" date="2021-09" db="EMBL/GenBank/DDBJ databases">
        <authorList>
            <consortium name="AG Swart"/>
            <person name="Singh M."/>
            <person name="Singh A."/>
            <person name="Seah K."/>
            <person name="Emmerich C."/>
        </authorList>
    </citation>
    <scope>NUCLEOTIDE SEQUENCE</scope>
    <source>
        <strain evidence="1">ATCC30299</strain>
    </source>
</reference>
<sequence>MLNFHFCTRRFGISSLMYLFEESIIERYQRLQQKPEDTFGLPWTFKGESEKPANFRYACDQMIIRNEISVPKLVTGFYHDFEKVLKAIGNNALNEVEDLLNPSLYKHLERTLGTLKQSGKRVELHKTKDFPDESGRPTVNVIDAVLYRGLSVNRAENPPLESFHVASDVDLGIFCYTHKDLSDRFAYVNQARMEELHAKNRMTIIQCLAWIKSPWMLKVFDDKGEVSQYPSDYSYVQQWIFESQCVQPPWMKREDKLESYLEWMTKFKPDKWAISGMNDYFDPLTKYSEDFTKSSSNPNYQE</sequence>
<organism evidence="1 2">
    <name type="scientific">Blepharisma stoltei</name>
    <dbReference type="NCBI Taxonomy" id="1481888"/>
    <lineage>
        <taxon>Eukaryota</taxon>
        <taxon>Sar</taxon>
        <taxon>Alveolata</taxon>
        <taxon>Ciliophora</taxon>
        <taxon>Postciliodesmatophora</taxon>
        <taxon>Heterotrichea</taxon>
        <taxon>Heterotrichida</taxon>
        <taxon>Blepharismidae</taxon>
        <taxon>Blepharisma</taxon>
    </lineage>
</organism>
<dbReference type="Proteomes" id="UP001162131">
    <property type="component" value="Unassembled WGS sequence"/>
</dbReference>
<comment type="caution">
    <text evidence="1">The sequence shown here is derived from an EMBL/GenBank/DDBJ whole genome shotgun (WGS) entry which is preliminary data.</text>
</comment>
<keyword evidence="2" id="KW-1185">Reference proteome</keyword>
<dbReference type="AlphaFoldDB" id="A0AAU9ILC1"/>
<dbReference type="EMBL" id="CAJZBQ010000012">
    <property type="protein sequence ID" value="CAG9314541.1"/>
    <property type="molecule type" value="Genomic_DNA"/>
</dbReference>
<name>A0AAU9ILC1_9CILI</name>
<gene>
    <name evidence="1" type="ORF">BSTOLATCC_MIC11543</name>
</gene>
<proteinExistence type="predicted"/>
<evidence type="ECO:0000313" key="2">
    <source>
        <dbReference type="Proteomes" id="UP001162131"/>
    </source>
</evidence>
<protein>
    <submittedName>
        <fullName evidence="1">Uncharacterized protein</fullName>
    </submittedName>
</protein>
<accession>A0AAU9ILC1</accession>